<proteinExistence type="predicted"/>
<evidence type="ECO:0000313" key="3">
    <source>
        <dbReference type="Proteomes" id="UP000193100"/>
    </source>
</evidence>
<sequence>MLRLPTCIDRERNRWDSDKYQDADHEDEHQNQRPDKRSGRIRQEPDRPG</sequence>
<dbReference type="AlphaFoldDB" id="A0A1W6K951"/>
<feature type="region of interest" description="Disordered" evidence="1">
    <location>
        <begin position="1"/>
        <end position="49"/>
    </location>
</feature>
<dbReference type="Proteomes" id="UP000193100">
    <property type="component" value="Chromosome"/>
</dbReference>
<reference evidence="2 3" key="1">
    <citation type="submission" date="2017-04" db="EMBL/GenBank/DDBJ databases">
        <title>Genome Sequence of Marinobacter salarius strain SMR5 Isolated from a culture of the Diatom Skeletonema marinoi.</title>
        <authorList>
            <person name="Topel M."/>
            <person name="Pinder M.I.M."/>
            <person name="Johansson O.N."/>
            <person name="Kourtchenko O."/>
            <person name="Godhe A."/>
            <person name="Clarke A.K."/>
        </authorList>
    </citation>
    <scope>NUCLEOTIDE SEQUENCE [LARGE SCALE GENOMIC DNA]</scope>
    <source>
        <strain evidence="2 3">SMR5</strain>
    </source>
</reference>
<organism evidence="2 3">
    <name type="scientific">Marinobacter salarius</name>
    <dbReference type="NCBI Taxonomy" id="1420917"/>
    <lineage>
        <taxon>Bacteria</taxon>
        <taxon>Pseudomonadati</taxon>
        <taxon>Pseudomonadota</taxon>
        <taxon>Gammaproteobacteria</taxon>
        <taxon>Pseudomonadales</taxon>
        <taxon>Marinobacteraceae</taxon>
        <taxon>Marinobacter</taxon>
    </lineage>
</organism>
<evidence type="ECO:0000256" key="1">
    <source>
        <dbReference type="SAM" id="MobiDB-lite"/>
    </source>
</evidence>
<name>A0A1W6K951_9GAMM</name>
<gene>
    <name evidence="2" type="ORF">MARSALSMR5_01870</name>
</gene>
<feature type="compositionally biased region" description="Basic and acidic residues" evidence="1">
    <location>
        <begin position="8"/>
        <end position="49"/>
    </location>
</feature>
<protein>
    <submittedName>
        <fullName evidence="2">Uncharacterized protein</fullName>
    </submittedName>
</protein>
<dbReference type="EMBL" id="CP020931">
    <property type="protein sequence ID" value="ARM83948.1"/>
    <property type="molecule type" value="Genomic_DNA"/>
</dbReference>
<evidence type="ECO:0000313" key="2">
    <source>
        <dbReference type="EMBL" id="ARM83948.1"/>
    </source>
</evidence>
<accession>A0A1W6K951</accession>